<reference evidence="3" key="2">
    <citation type="submission" date="2013-12" db="EMBL/GenBank/DDBJ databases">
        <title>Evolution of pathogenesis and genome organization in the Tremellales.</title>
        <authorList>
            <person name="Cuomo C."/>
            <person name="Litvintseva A."/>
            <person name="Heitman J."/>
            <person name="Chen Y."/>
            <person name="Sun S."/>
            <person name="Springer D."/>
            <person name="Dromer F."/>
            <person name="Young S."/>
            <person name="Zeng Q."/>
            <person name="Chapman S."/>
            <person name="Gujja S."/>
            <person name="Saif S."/>
            <person name="Birren B."/>
        </authorList>
    </citation>
    <scope>NUCLEOTIDE SEQUENCE [LARGE SCALE GENOMIC DNA]</scope>
    <source>
        <strain evidence="3">BCC8398</strain>
    </source>
</reference>
<organism evidence="2 3">
    <name type="scientific">Kwoniella heveanensis BCC8398</name>
    <dbReference type="NCBI Taxonomy" id="1296120"/>
    <lineage>
        <taxon>Eukaryota</taxon>
        <taxon>Fungi</taxon>
        <taxon>Dikarya</taxon>
        <taxon>Basidiomycota</taxon>
        <taxon>Agaricomycotina</taxon>
        <taxon>Tremellomycetes</taxon>
        <taxon>Tremellales</taxon>
        <taxon>Cryptococcaceae</taxon>
        <taxon>Kwoniella</taxon>
    </lineage>
</organism>
<keyword evidence="3" id="KW-1185">Reference proteome</keyword>
<dbReference type="AlphaFoldDB" id="A0A1B9GNQ2"/>
<protein>
    <recommendedName>
        <fullName evidence="4">Transmembrane protein</fullName>
    </recommendedName>
</protein>
<proteinExistence type="predicted"/>
<keyword evidence="1" id="KW-0812">Transmembrane</keyword>
<evidence type="ECO:0008006" key="4">
    <source>
        <dbReference type="Google" id="ProtNLM"/>
    </source>
</evidence>
<reference evidence="2 3" key="1">
    <citation type="submission" date="2013-07" db="EMBL/GenBank/DDBJ databases">
        <title>The Genome Sequence of Cryptococcus heveanensis BCC8398.</title>
        <authorList>
            <consortium name="The Broad Institute Genome Sequencing Platform"/>
            <person name="Cuomo C."/>
            <person name="Litvintseva A."/>
            <person name="Chen Y."/>
            <person name="Heitman J."/>
            <person name="Sun S."/>
            <person name="Springer D."/>
            <person name="Dromer F."/>
            <person name="Young S.K."/>
            <person name="Zeng Q."/>
            <person name="Gargeya S."/>
            <person name="Fitzgerald M."/>
            <person name="Abouelleil A."/>
            <person name="Alvarado L."/>
            <person name="Berlin A.M."/>
            <person name="Chapman S.B."/>
            <person name="Dewar J."/>
            <person name="Goldberg J."/>
            <person name="Griggs A."/>
            <person name="Gujja S."/>
            <person name="Hansen M."/>
            <person name="Howarth C."/>
            <person name="Imamovic A."/>
            <person name="Larimer J."/>
            <person name="McCowan C."/>
            <person name="Murphy C."/>
            <person name="Pearson M."/>
            <person name="Priest M."/>
            <person name="Roberts A."/>
            <person name="Saif S."/>
            <person name="Shea T."/>
            <person name="Sykes S."/>
            <person name="Wortman J."/>
            <person name="Nusbaum C."/>
            <person name="Birren B."/>
        </authorList>
    </citation>
    <scope>NUCLEOTIDE SEQUENCE [LARGE SCALE GENOMIC DNA]</scope>
    <source>
        <strain evidence="2 3">BCC8398</strain>
    </source>
</reference>
<keyword evidence="1" id="KW-1133">Transmembrane helix</keyword>
<dbReference type="EMBL" id="KV700129">
    <property type="protein sequence ID" value="OCF32729.1"/>
    <property type="molecule type" value="Genomic_DNA"/>
</dbReference>
<feature type="transmembrane region" description="Helical" evidence="1">
    <location>
        <begin position="68"/>
        <end position="89"/>
    </location>
</feature>
<name>A0A1B9GNQ2_9TREE</name>
<dbReference type="Proteomes" id="UP000092666">
    <property type="component" value="Unassembled WGS sequence"/>
</dbReference>
<sequence length="173" mass="18324">MSPPTPSAPIQPPADSPNAGRLHHAKVNLAYLALGEKAAVAPASLTMRSALTTTRYVIRYLIRRLLRYAKYALAGAAIAAIGGTILGTIGSGLAFFAAPGIGVGMGMGVLTAVAKFGWRHRGDHFRGGVWQGMTARALAGNDGATDEAIDAANAEERRRAENRKTREDVWMRV</sequence>
<gene>
    <name evidence="2" type="ORF">I316_05650</name>
</gene>
<evidence type="ECO:0000256" key="1">
    <source>
        <dbReference type="SAM" id="Phobius"/>
    </source>
</evidence>
<dbReference type="STRING" id="1296120.A0A1B9GNQ2"/>
<evidence type="ECO:0000313" key="2">
    <source>
        <dbReference type="EMBL" id="OCF32729.1"/>
    </source>
</evidence>
<keyword evidence="1" id="KW-0472">Membrane</keyword>
<evidence type="ECO:0000313" key="3">
    <source>
        <dbReference type="Proteomes" id="UP000092666"/>
    </source>
</evidence>
<feature type="transmembrane region" description="Helical" evidence="1">
    <location>
        <begin position="95"/>
        <end position="118"/>
    </location>
</feature>
<dbReference type="OrthoDB" id="3597994at2759"/>
<accession>A0A1B9GNQ2</accession>